<dbReference type="GO" id="GO:0003924">
    <property type="term" value="F:GTPase activity"/>
    <property type="evidence" value="ECO:0007669"/>
    <property type="project" value="InterPro"/>
</dbReference>
<evidence type="ECO:0000256" key="1">
    <source>
        <dbReference type="ARBA" id="ARBA00022741"/>
    </source>
</evidence>
<dbReference type="PRINTS" id="PR00449">
    <property type="entry name" value="RASTRNSFRMNG"/>
</dbReference>
<dbReference type="GO" id="GO:0016020">
    <property type="term" value="C:membrane"/>
    <property type="evidence" value="ECO:0007669"/>
    <property type="project" value="InterPro"/>
</dbReference>
<gene>
    <name evidence="3" type="ORF">M0812_19640</name>
</gene>
<dbReference type="NCBIfam" id="TIGR00231">
    <property type="entry name" value="small_GTP"/>
    <property type="match status" value="1"/>
</dbReference>
<dbReference type="SMART" id="SM00174">
    <property type="entry name" value="RHO"/>
    <property type="match status" value="1"/>
</dbReference>
<organism evidence="3 4">
    <name type="scientific">Anaeramoeba flamelloides</name>
    <dbReference type="NCBI Taxonomy" id="1746091"/>
    <lineage>
        <taxon>Eukaryota</taxon>
        <taxon>Metamonada</taxon>
        <taxon>Anaeramoebidae</taxon>
        <taxon>Anaeramoeba</taxon>
    </lineage>
</organism>
<dbReference type="SMART" id="SM00175">
    <property type="entry name" value="RAB"/>
    <property type="match status" value="1"/>
</dbReference>
<evidence type="ECO:0000256" key="2">
    <source>
        <dbReference type="ARBA" id="ARBA00023134"/>
    </source>
</evidence>
<dbReference type="Proteomes" id="UP001146793">
    <property type="component" value="Unassembled WGS sequence"/>
</dbReference>
<keyword evidence="1" id="KW-0547">Nucleotide-binding</keyword>
<dbReference type="InterPro" id="IPR027417">
    <property type="entry name" value="P-loop_NTPase"/>
</dbReference>
<accession>A0AAV7Z589</accession>
<dbReference type="PANTHER" id="PTHR24070">
    <property type="entry name" value="RAS, DI-RAS, AND RHEB FAMILY MEMBERS OF SMALL GTPASE SUPERFAMILY"/>
    <property type="match status" value="1"/>
</dbReference>
<comment type="caution">
    <text evidence="3">The sequence shown here is derived from an EMBL/GenBank/DDBJ whole genome shotgun (WGS) entry which is preliminary data.</text>
</comment>
<dbReference type="InterPro" id="IPR020849">
    <property type="entry name" value="Small_GTPase_Ras-type"/>
</dbReference>
<dbReference type="AlphaFoldDB" id="A0AAV7Z589"/>
<dbReference type="FunFam" id="3.40.50.300:FF:001447">
    <property type="entry name" value="Ras-related protein Rab-1B"/>
    <property type="match status" value="1"/>
</dbReference>
<dbReference type="GO" id="GO:0007165">
    <property type="term" value="P:signal transduction"/>
    <property type="evidence" value="ECO:0007669"/>
    <property type="project" value="InterPro"/>
</dbReference>
<sequence length="192" mass="22572">MTEYKLALVGKQGVGVSCLKTQFVENFFVDKYYPMVEWKYERKVEIDEEECALVILETTLYEESYSVMRDCIFKQGEGFLIVYSITNRESFEQVTKTIEAIKEIKEIEDFPMVIVGNKSDLEKDRKISQNEAMDLAKTYNCPFFETSAKNRPDVEKAFFQLVREVNLYNSKNNIKKNQSQNENQKTYKCTIF</sequence>
<dbReference type="Gene3D" id="3.40.50.300">
    <property type="entry name" value="P-loop containing nucleotide triphosphate hydrolases"/>
    <property type="match status" value="1"/>
</dbReference>
<reference evidence="3" key="1">
    <citation type="submission" date="2022-08" db="EMBL/GenBank/DDBJ databases">
        <title>Novel sulphate-reducing endosymbionts in the free-living metamonad Anaeramoeba.</title>
        <authorList>
            <person name="Jerlstrom-Hultqvist J."/>
            <person name="Cepicka I."/>
            <person name="Gallot-Lavallee L."/>
            <person name="Salas-Leiva D."/>
            <person name="Curtis B.A."/>
            <person name="Zahonova K."/>
            <person name="Pipaliya S."/>
            <person name="Dacks J."/>
            <person name="Roger A.J."/>
        </authorList>
    </citation>
    <scope>NUCLEOTIDE SEQUENCE</scope>
    <source>
        <strain evidence="3">Busselton2</strain>
    </source>
</reference>
<protein>
    <submittedName>
        <fullName evidence="3">Ras gtpase-related</fullName>
    </submittedName>
</protein>
<dbReference type="SMART" id="SM00173">
    <property type="entry name" value="RAS"/>
    <property type="match status" value="1"/>
</dbReference>
<dbReference type="EMBL" id="JANTQA010000040">
    <property type="protein sequence ID" value="KAJ3435452.1"/>
    <property type="molecule type" value="Genomic_DNA"/>
</dbReference>
<dbReference type="PROSITE" id="PS51421">
    <property type="entry name" value="RAS"/>
    <property type="match status" value="1"/>
</dbReference>
<dbReference type="InterPro" id="IPR005225">
    <property type="entry name" value="Small_GTP-bd"/>
</dbReference>
<dbReference type="Pfam" id="PF00071">
    <property type="entry name" value="Ras"/>
    <property type="match status" value="1"/>
</dbReference>
<dbReference type="SUPFAM" id="SSF52540">
    <property type="entry name" value="P-loop containing nucleoside triphosphate hydrolases"/>
    <property type="match status" value="1"/>
</dbReference>
<dbReference type="PROSITE" id="PS51419">
    <property type="entry name" value="RAB"/>
    <property type="match status" value="1"/>
</dbReference>
<name>A0AAV7Z589_9EUKA</name>
<evidence type="ECO:0000313" key="3">
    <source>
        <dbReference type="EMBL" id="KAJ3435452.1"/>
    </source>
</evidence>
<dbReference type="GO" id="GO:0005525">
    <property type="term" value="F:GTP binding"/>
    <property type="evidence" value="ECO:0007669"/>
    <property type="project" value="UniProtKB-KW"/>
</dbReference>
<proteinExistence type="predicted"/>
<dbReference type="InterPro" id="IPR001806">
    <property type="entry name" value="Small_GTPase"/>
</dbReference>
<evidence type="ECO:0000313" key="4">
    <source>
        <dbReference type="Proteomes" id="UP001146793"/>
    </source>
</evidence>
<keyword evidence="2" id="KW-0342">GTP-binding</keyword>